<dbReference type="Proteomes" id="UP000030752">
    <property type="component" value="Unassembled WGS sequence"/>
</dbReference>
<evidence type="ECO:0000256" key="1">
    <source>
        <dbReference type="SAM" id="MobiDB-lite"/>
    </source>
</evidence>
<dbReference type="HOGENOM" id="CLU_1713172_0_0_1"/>
<sequence length="153" mass="16648">MATNINVSDRGPATYKVVASAERNAKPVTTDEHTHRTTSHDVVATTNKHPKTSHWPIVDLMNSQPYSYLHRAGSGPTATIDTTCSKSSSHAEDIDLSADPGAGKRIDLYLSNMPQGLVAKPGNNHKDMGPMERFVAETHGLYKRKSATKKPLL</sequence>
<feature type="region of interest" description="Disordered" evidence="1">
    <location>
        <begin position="24"/>
        <end position="51"/>
    </location>
</feature>
<proteinExistence type="predicted"/>
<dbReference type="InParanoid" id="W2RT21"/>
<dbReference type="VEuPathDB" id="FungiDB:HMPREF1541_05678"/>
<evidence type="ECO:0000313" key="2">
    <source>
        <dbReference type="EMBL" id="ETN39455.1"/>
    </source>
</evidence>
<protein>
    <submittedName>
        <fullName evidence="2">Uncharacterized protein</fullName>
    </submittedName>
</protein>
<evidence type="ECO:0000313" key="3">
    <source>
        <dbReference type="Proteomes" id="UP000030752"/>
    </source>
</evidence>
<accession>W2RT21</accession>
<gene>
    <name evidence="2" type="ORF">HMPREF1541_05678</name>
</gene>
<dbReference type="AlphaFoldDB" id="W2RT21"/>
<organism evidence="2 3">
    <name type="scientific">Cyphellophora europaea (strain CBS 101466)</name>
    <name type="common">Phialophora europaea</name>
    <dbReference type="NCBI Taxonomy" id="1220924"/>
    <lineage>
        <taxon>Eukaryota</taxon>
        <taxon>Fungi</taxon>
        <taxon>Dikarya</taxon>
        <taxon>Ascomycota</taxon>
        <taxon>Pezizomycotina</taxon>
        <taxon>Eurotiomycetes</taxon>
        <taxon>Chaetothyriomycetidae</taxon>
        <taxon>Chaetothyriales</taxon>
        <taxon>Cyphellophoraceae</taxon>
        <taxon>Cyphellophora</taxon>
    </lineage>
</organism>
<dbReference type="RefSeq" id="XP_008718240.1">
    <property type="nucleotide sequence ID" value="XM_008720018.1"/>
</dbReference>
<feature type="compositionally biased region" description="Basic and acidic residues" evidence="1">
    <location>
        <begin position="24"/>
        <end position="39"/>
    </location>
</feature>
<dbReference type="EMBL" id="KB822721">
    <property type="protein sequence ID" value="ETN39455.1"/>
    <property type="molecule type" value="Genomic_DNA"/>
</dbReference>
<name>W2RT21_CYPE1</name>
<keyword evidence="3" id="KW-1185">Reference proteome</keyword>
<dbReference type="GeneID" id="19973017"/>
<reference evidence="2 3" key="1">
    <citation type="submission" date="2013-03" db="EMBL/GenBank/DDBJ databases">
        <title>The Genome Sequence of Phialophora europaea CBS 101466.</title>
        <authorList>
            <consortium name="The Broad Institute Genomics Platform"/>
            <person name="Cuomo C."/>
            <person name="de Hoog S."/>
            <person name="Gorbushina A."/>
            <person name="Walker B."/>
            <person name="Young S.K."/>
            <person name="Zeng Q."/>
            <person name="Gargeya S."/>
            <person name="Fitzgerald M."/>
            <person name="Haas B."/>
            <person name="Abouelleil A."/>
            <person name="Allen A.W."/>
            <person name="Alvarado L."/>
            <person name="Arachchi H.M."/>
            <person name="Berlin A.M."/>
            <person name="Chapman S.B."/>
            <person name="Gainer-Dewar J."/>
            <person name="Goldberg J."/>
            <person name="Griggs A."/>
            <person name="Gujja S."/>
            <person name="Hansen M."/>
            <person name="Howarth C."/>
            <person name="Imamovic A."/>
            <person name="Ireland A."/>
            <person name="Larimer J."/>
            <person name="McCowan C."/>
            <person name="Murphy C."/>
            <person name="Pearson M."/>
            <person name="Poon T.W."/>
            <person name="Priest M."/>
            <person name="Roberts A."/>
            <person name="Saif S."/>
            <person name="Shea T."/>
            <person name="Sisk P."/>
            <person name="Sykes S."/>
            <person name="Wortman J."/>
            <person name="Nusbaum C."/>
            <person name="Birren B."/>
        </authorList>
    </citation>
    <scope>NUCLEOTIDE SEQUENCE [LARGE SCALE GENOMIC DNA]</scope>
    <source>
        <strain evidence="2 3">CBS 101466</strain>
    </source>
</reference>